<dbReference type="InterPro" id="IPR003609">
    <property type="entry name" value="Pan_app"/>
</dbReference>
<name>A0A8S1GZH8_9PELO</name>
<dbReference type="InterPro" id="IPR011990">
    <property type="entry name" value="TPR-like_helical_dom_sf"/>
</dbReference>
<gene>
    <name evidence="4" type="ORF">CAUJ_LOCUS3757</name>
</gene>
<keyword evidence="2" id="KW-0732">Signal</keyword>
<accession>A0A8S1GZH8</accession>
<dbReference type="EMBL" id="CAJGYM010000007">
    <property type="protein sequence ID" value="CAD6187838.1"/>
    <property type="molecule type" value="Genomic_DNA"/>
</dbReference>
<dbReference type="Proteomes" id="UP000835052">
    <property type="component" value="Unassembled WGS sequence"/>
</dbReference>
<feature type="chain" id="PRO_5035785186" description="Apple domain-containing protein" evidence="2">
    <location>
        <begin position="22"/>
        <end position="587"/>
    </location>
</feature>
<evidence type="ECO:0000256" key="1">
    <source>
        <dbReference type="ARBA" id="ARBA00005351"/>
    </source>
</evidence>
<dbReference type="Gene3D" id="1.25.40.10">
    <property type="entry name" value="Tetratricopeptide repeat domain"/>
    <property type="match status" value="1"/>
</dbReference>
<dbReference type="GO" id="GO:0071818">
    <property type="term" value="C:BAT3 complex"/>
    <property type="evidence" value="ECO:0007669"/>
    <property type="project" value="TreeGrafter"/>
</dbReference>
<feature type="domain" description="Apple" evidence="3">
    <location>
        <begin position="32"/>
        <end position="115"/>
    </location>
</feature>
<evidence type="ECO:0000313" key="5">
    <source>
        <dbReference type="Proteomes" id="UP000835052"/>
    </source>
</evidence>
<dbReference type="Pfam" id="PF04190">
    <property type="entry name" value="GET4"/>
    <property type="match status" value="2"/>
</dbReference>
<dbReference type="InterPro" id="IPR007317">
    <property type="entry name" value="GET4"/>
</dbReference>
<feature type="signal peptide" evidence="2">
    <location>
        <begin position="1"/>
        <end position="21"/>
    </location>
</feature>
<comment type="similarity">
    <text evidence="1">Belongs to the GET4 family.</text>
</comment>
<organism evidence="4 5">
    <name type="scientific">Caenorhabditis auriculariae</name>
    <dbReference type="NCBI Taxonomy" id="2777116"/>
    <lineage>
        <taxon>Eukaryota</taxon>
        <taxon>Metazoa</taxon>
        <taxon>Ecdysozoa</taxon>
        <taxon>Nematoda</taxon>
        <taxon>Chromadorea</taxon>
        <taxon>Rhabditida</taxon>
        <taxon>Rhabditina</taxon>
        <taxon>Rhabditomorpha</taxon>
        <taxon>Rhabditoidea</taxon>
        <taxon>Rhabditidae</taxon>
        <taxon>Peloderinae</taxon>
        <taxon>Caenorhabditis</taxon>
    </lineage>
</organism>
<dbReference type="Gene3D" id="3.50.4.10">
    <property type="entry name" value="Hepatocyte Growth Factor"/>
    <property type="match status" value="1"/>
</dbReference>
<dbReference type="PROSITE" id="PS50948">
    <property type="entry name" value="PAN"/>
    <property type="match status" value="1"/>
</dbReference>
<comment type="caution">
    <text evidence="4">The sequence shown here is derived from an EMBL/GenBank/DDBJ whole genome shotgun (WGS) entry which is preliminary data.</text>
</comment>
<dbReference type="GO" id="GO:0045048">
    <property type="term" value="P:protein insertion into ER membrane"/>
    <property type="evidence" value="ECO:0007669"/>
    <property type="project" value="InterPro"/>
</dbReference>
<dbReference type="SUPFAM" id="SSF57414">
    <property type="entry name" value="Hairpin loop containing domain-like"/>
    <property type="match status" value="1"/>
</dbReference>
<dbReference type="PANTHER" id="PTHR12875:SF0">
    <property type="entry name" value="GOLGI TO ER TRAFFIC PROTEIN 4 HOMOLOG"/>
    <property type="match status" value="1"/>
</dbReference>
<reference evidence="4" key="1">
    <citation type="submission" date="2020-10" db="EMBL/GenBank/DDBJ databases">
        <authorList>
            <person name="Kikuchi T."/>
        </authorList>
    </citation>
    <scope>NUCLEOTIDE SEQUENCE</scope>
    <source>
        <strain evidence="4">NKZ352</strain>
    </source>
</reference>
<dbReference type="AlphaFoldDB" id="A0A8S1GZH8"/>
<keyword evidence="5" id="KW-1185">Reference proteome</keyword>
<evidence type="ECO:0000259" key="3">
    <source>
        <dbReference type="PROSITE" id="PS50948"/>
    </source>
</evidence>
<proteinExistence type="inferred from homology"/>
<evidence type="ECO:0000256" key="2">
    <source>
        <dbReference type="SAM" id="SignalP"/>
    </source>
</evidence>
<dbReference type="PANTHER" id="PTHR12875">
    <property type="entry name" value="GOLGI TO ER TRAFFIC PROTEIN 4 HOMOLOG"/>
    <property type="match status" value="1"/>
</dbReference>
<sequence>MLFFFPVILLGFLSSWSTVNCQIQPNIKLLECFEFKKNYWIVGHAFHTSSVQFKDECLRSCLTSVLRGSPCLSAMHVPSDDQCVISDQNQLTRPELFVENDAKLTFTVNFFRNLCAEPPIQKGAGKLEAKLLGYQGGQGILQLIQLRGENPKIMIIMTGLRENTMYDIVYDPSLNESMKCNRIRTSGINGERLLNVETDNTGLAVQTWKEIDWHILDDSLLSKVILVLEKNSSKVINCGHLTVAGGNMTECFGTPLARFFEYFLEASHKVFGMDEKMKKRIEGLKVEKAYYDALQLYRTKISRFFSSTNIGQAVLLMIDSTEFFVKEKQGIIVIDLAQFFIDGLVKNKIQPSEALLATISQVAVLMTRLENEEDDPQKLVSKGRRLFADNGLRWTKFFMQSKSEKRHGSNFLHFYLANYYLKTQNLPISYWSCIARKDYALKSISSFCGLFYRFCVSTVSHAGTYPYKLPLFNFADLLLRSIAAVDIKKFTILLEEYKKELMRDRSLTQLLEKICRMYFGVGRVLNRGTGLQRILQSLTSEESDEADEATSHLENQPLSGANVKVIRNLASNSKSSPVVAPDEDDLD</sequence>
<protein>
    <recommendedName>
        <fullName evidence="3">Apple domain-containing protein</fullName>
    </recommendedName>
</protein>
<dbReference type="OrthoDB" id="5849052at2759"/>
<evidence type="ECO:0000313" key="4">
    <source>
        <dbReference type="EMBL" id="CAD6187838.1"/>
    </source>
</evidence>